<organism evidence="2">
    <name type="scientific">Timema shepardi</name>
    <name type="common">Walking stick</name>
    <dbReference type="NCBI Taxonomy" id="629360"/>
    <lineage>
        <taxon>Eukaryota</taxon>
        <taxon>Metazoa</taxon>
        <taxon>Ecdysozoa</taxon>
        <taxon>Arthropoda</taxon>
        <taxon>Hexapoda</taxon>
        <taxon>Insecta</taxon>
        <taxon>Pterygota</taxon>
        <taxon>Neoptera</taxon>
        <taxon>Polyneoptera</taxon>
        <taxon>Phasmatodea</taxon>
        <taxon>Timematodea</taxon>
        <taxon>Timematoidea</taxon>
        <taxon>Timematidae</taxon>
        <taxon>Timema</taxon>
    </lineage>
</organism>
<gene>
    <name evidence="2" type="ORF">TSIB3V08_LOCUS4836</name>
</gene>
<dbReference type="EMBL" id="OC001787">
    <property type="protein sequence ID" value="CAD7260668.1"/>
    <property type="molecule type" value="Genomic_DNA"/>
</dbReference>
<proteinExistence type="predicted"/>
<feature type="compositionally biased region" description="Basic and acidic residues" evidence="1">
    <location>
        <begin position="325"/>
        <end position="335"/>
    </location>
</feature>
<feature type="region of interest" description="Disordered" evidence="1">
    <location>
        <begin position="325"/>
        <end position="365"/>
    </location>
</feature>
<dbReference type="AlphaFoldDB" id="A0A7R9AUF1"/>
<reference evidence="2" key="1">
    <citation type="submission" date="2020-11" db="EMBL/GenBank/DDBJ databases">
        <authorList>
            <person name="Tran Van P."/>
        </authorList>
    </citation>
    <scope>NUCLEOTIDE SEQUENCE</scope>
</reference>
<evidence type="ECO:0000313" key="2">
    <source>
        <dbReference type="EMBL" id="CAD7260668.1"/>
    </source>
</evidence>
<protein>
    <submittedName>
        <fullName evidence="2">Uncharacterized protein</fullName>
    </submittedName>
</protein>
<name>A0A7R9AUF1_TIMSH</name>
<accession>A0A7R9AUF1</accession>
<evidence type="ECO:0000256" key="1">
    <source>
        <dbReference type="SAM" id="MobiDB-lite"/>
    </source>
</evidence>
<sequence>MFRPSTPSKRLITLVSQCPRLSISLPPPNSSLLWSYSLRLVNCRTGGRAYMAKHIKIGVHNLALPVTSSSRIGKVELEEVNPHLREGRVENHLGKTTPSSPDRDSNLDLPVLSSRAQHDKRVSQLRHRGGLGGNLSMPKRRRSDLQEMEEAVQEIVSAIASLSYTQTSNQELILRIGHDVTFALTQICFGGRMVKDATLAVDLTADDWDIEPYQNSDNITPPLTQLLFPAISKQCCYLHRPTVLYANRIHSSYDLLSPIERFWILSQSKKMYITNSIATTSTTKTFHAASLAGLGETLEMISPDINTARDTNGIGKVELEEVNPHLRGGKVENHLGKATPSSPDRDSDLDLPVLSSRAQHDKCVS</sequence>
<feature type="region of interest" description="Disordered" evidence="1">
    <location>
        <begin position="86"/>
        <end position="139"/>
    </location>
</feature>